<dbReference type="SMART" id="SM00421">
    <property type="entry name" value="HTH_LUXR"/>
    <property type="match status" value="1"/>
</dbReference>
<dbReference type="CDD" id="cd06170">
    <property type="entry name" value="LuxR_C_like"/>
    <property type="match status" value="1"/>
</dbReference>
<sequence length="231" mass="25892">MNATLLSSEDILVREALSFSRQLLGVSGALFYWVDNRRQEMRVLDTLGVPTGFLEQYSHGMQSLDPMGVRRMLERHESVGVLSMAPTEQSLNDMRHYHGYLHSFGVIDTIDLMFWGGESAYGGIGLLRTLADPPLSMELPALDTFQRFLEASFDRHPHVRQIQRDLRLQHSGLSYRERQAALLIGMGASNQEVADAMGITLATAKTYVVRIFEKLGVESRTALAAYLSQLS</sequence>
<dbReference type="PANTHER" id="PTHR44688:SF16">
    <property type="entry name" value="DNA-BINDING TRANSCRIPTIONAL ACTIVATOR DEVR_DOSR"/>
    <property type="match status" value="1"/>
</dbReference>
<keyword evidence="1" id="KW-0805">Transcription regulation</keyword>
<dbReference type="STRING" id="428992.SAMN05216272_1165"/>
<accession>A0A1G8MN75</accession>
<evidence type="ECO:0000313" key="5">
    <source>
        <dbReference type="EMBL" id="SDI68770.1"/>
    </source>
</evidence>
<dbReference type="PROSITE" id="PS50043">
    <property type="entry name" value="HTH_LUXR_2"/>
    <property type="match status" value="1"/>
</dbReference>
<evidence type="ECO:0000256" key="3">
    <source>
        <dbReference type="ARBA" id="ARBA00023163"/>
    </source>
</evidence>
<dbReference type="EMBL" id="FNDS01000016">
    <property type="protein sequence ID" value="SDI68770.1"/>
    <property type="molecule type" value="Genomic_DNA"/>
</dbReference>
<evidence type="ECO:0000313" key="6">
    <source>
        <dbReference type="Proteomes" id="UP000199636"/>
    </source>
</evidence>
<dbReference type="InterPro" id="IPR016032">
    <property type="entry name" value="Sig_transdc_resp-reg_C-effctor"/>
</dbReference>
<dbReference type="Gene3D" id="1.10.10.10">
    <property type="entry name" value="Winged helix-like DNA-binding domain superfamily/Winged helix DNA-binding domain"/>
    <property type="match status" value="1"/>
</dbReference>
<dbReference type="Pfam" id="PF00196">
    <property type="entry name" value="GerE"/>
    <property type="match status" value="1"/>
</dbReference>
<keyword evidence="2" id="KW-0238">DNA-binding</keyword>
<keyword evidence="3" id="KW-0804">Transcription</keyword>
<evidence type="ECO:0000256" key="1">
    <source>
        <dbReference type="ARBA" id="ARBA00023015"/>
    </source>
</evidence>
<dbReference type="InterPro" id="IPR036388">
    <property type="entry name" value="WH-like_DNA-bd_sf"/>
</dbReference>
<protein>
    <submittedName>
        <fullName evidence="5">Regulatory protein, luxR family</fullName>
    </submittedName>
</protein>
<dbReference type="GO" id="GO:0003677">
    <property type="term" value="F:DNA binding"/>
    <property type="evidence" value="ECO:0007669"/>
    <property type="project" value="UniProtKB-KW"/>
</dbReference>
<dbReference type="OrthoDB" id="7009766at2"/>
<name>A0A1G8MN75_9PSED</name>
<dbReference type="PANTHER" id="PTHR44688">
    <property type="entry name" value="DNA-BINDING TRANSCRIPTIONAL ACTIVATOR DEVR_DOSR"/>
    <property type="match status" value="1"/>
</dbReference>
<proteinExistence type="predicted"/>
<keyword evidence="6" id="KW-1185">Reference proteome</keyword>
<reference evidence="6" key="1">
    <citation type="submission" date="2016-10" db="EMBL/GenBank/DDBJ databases">
        <authorList>
            <person name="Varghese N."/>
            <person name="Submissions S."/>
        </authorList>
    </citation>
    <scope>NUCLEOTIDE SEQUENCE [LARGE SCALE GENOMIC DNA]</scope>
    <source>
        <strain evidence="6">CCM 7469</strain>
    </source>
</reference>
<dbReference type="SUPFAM" id="SSF46894">
    <property type="entry name" value="C-terminal effector domain of the bipartite response regulators"/>
    <property type="match status" value="1"/>
</dbReference>
<dbReference type="PRINTS" id="PR00038">
    <property type="entry name" value="HTHLUXR"/>
</dbReference>
<evidence type="ECO:0000259" key="4">
    <source>
        <dbReference type="PROSITE" id="PS50043"/>
    </source>
</evidence>
<feature type="domain" description="HTH luxR-type" evidence="4">
    <location>
        <begin position="165"/>
        <end position="231"/>
    </location>
</feature>
<dbReference type="RefSeq" id="WP_090267962.1">
    <property type="nucleotide sequence ID" value="NZ_FNDS01000016.1"/>
</dbReference>
<gene>
    <name evidence="5" type="ORF">SAMN05216272_1165</name>
</gene>
<dbReference type="AlphaFoldDB" id="A0A1G8MN75"/>
<evidence type="ECO:0000256" key="2">
    <source>
        <dbReference type="ARBA" id="ARBA00023125"/>
    </source>
</evidence>
<dbReference type="GO" id="GO:0006355">
    <property type="term" value="P:regulation of DNA-templated transcription"/>
    <property type="evidence" value="ECO:0007669"/>
    <property type="project" value="InterPro"/>
</dbReference>
<organism evidence="5 6">
    <name type="scientific">Pseudomonas panipatensis</name>
    <dbReference type="NCBI Taxonomy" id="428992"/>
    <lineage>
        <taxon>Bacteria</taxon>
        <taxon>Pseudomonadati</taxon>
        <taxon>Pseudomonadota</taxon>
        <taxon>Gammaproteobacteria</taxon>
        <taxon>Pseudomonadales</taxon>
        <taxon>Pseudomonadaceae</taxon>
        <taxon>Pseudomonas</taxon>
    </lineage>
</organism>
<dbReference type="Proteomes" id="UP000199636">
    <property type="component" value="Unassembled WGS sequence"/>
</dbReference>
<dbReference type="InterPro" id="IPR000792">
    <property type="entry name" value="Tscrpt_reg_LuxR_C"/>
</dbReference>